<sequence>MQMEQMNIEQIKVGIVGLGLMGGSMGLALKALGQIQSRHISRILGYDNNPIHAQQALNLGLVDECVELDEIWQCDVIFLSTPLESIVALITSLTPDMIGQKTTIIDVGGAKVEILLHIPSWLRHNFVGAHPMCGTEFFGPKAAFGELYKNGIVILADVEQSGAYQVEIAKDIFIGIGMKILKMSAKEHDKHIALISHMPHIMSYALANATLSQEDPQTILALVGGGFRSMSRLSKSSPLMWKDVFKQNKANVLKAMAHFQEAFDVAREMLENEDWKGLECFMARANTLQKFM</sequence>
<dbReference type="Pfam" id="PF20463">
    <property type="entry name" value="PDH_C"/>
    <property type="match status" value="1"/>
</dbReference>
<evidence type="ECO:0000313" key="4">
    <source>
        <dbReference type="EMBL" id="CUU39079.1"/>
    </source>
</evidence>
<dbReference type="PROSITE" id="PS51176">
    <property type="entry name" value="PDH_ADH"/>
    <property type="match status" value="1"/>
</dbReference>
<dbReference type="GO" id="GO:0070403">
    <property type="term" value="F:NAD+ binding"/>
    <property type="evidence" value="ECO:0007669"/>
    <property type="project" value="InterPro"/>
</dbReference>
<dbReference type="SUPFAM" id="SSF48179">
    <property type="entry name" value="6-phosphogluconate dehydrogenase C-terminal domain-like"/>
    <property type="match status" value="1"/>
</dbReference>
<dbReference type="InterPro" id="IPR008927">
    <property type="entry name" value="6-PGluconate_DH-like_C_sf"/>
</dbReference>
<dbReference type="SUPFAM" id="SSF51735">
    <property type="entry name" value="NAD(P)-binding Rossmann-fold domains"/>
    <property type="match status" value="1"/>
</dbReference>
<dbReference type="PANTHER" id="PTHR21363:SF0">
    <property type="entry name" value="PREPHENATE DEHYDROGENASE [NADP(+)]"/>
    <property type="match status" value="1"/>
</dbReference>
<dbReference type="EMBL" id="LN907858">
    <property type="protein sequence ID" value="CUU39079.1"/>
    <property type="molecule type" value="Genomic_DNA"/>
</dbReference>
<dbReference type="Gene3D" id="1.10.3660.10">
    <property type="entry name" value="6-phosphogluconate dehydrogenase C-terminal like domain"/>
    <property type="match status" value="1"/>
</dbReference>
<dbReference type="KEGG" id="hty:BN2458_PEG0192"/>
<accession>A0A0S4PTT7</accession>
<dbReference type="GO" id="GO:0008977">
    <property type="term" value="F:prephenate dehydrogenase (NAD+) activity"/>
    <property type="evidence" value="ECO:0007669"/>
    <property type="project" value="InterPro"/>
</dbReference>
<dbReference type="Gene3D" id="3.40.50.720">
    <property type="entry name" value="NAD(P)-binding Rossmann-like Domain"/>
    <property type="match status" value="1"/>
</dbReference>
<dbReference type="InterPro" id="IPR050812">
    <property type="entry name" value="Preph/Arog_dehydrog"/>
</dbReference>
<keyword evidence="2" id="KW-0812">Transmembrane</keyword>
<dbReference type="Pfam" id="PF02153">
    <property type="entry name" value="PDH_N"/>
    <property type="match status" value="1"/>
</dbReference>
<organism evidence="4 5">
    <name type="scientific">Helicobacter typhlonius</name>
    <dbReference type="NCBI Taxonomy" id="76936"/>
    <lineage>
        <taxon>Bacteria</taxon>
        <taxon>Pseudomonadati</taxon>
        <taxon>Campylobacterota</taxon>
        <taxon>Epsilonproteobacteria</taxon>
        <taxon>Campylobacterales</taxon>
        <taxon>Helicobacteraceae</taxon>
        <taxon>Helicobacter</taxon>
    </lineage>
</organism>
<evidence type="ECO:0000256" key="1">
    <source>
        <dbReference type="ARBA" id="ARBA00023002"/>
    </source>
</evidence>
<dbReference type="Proteomes" id="UP000064525">
    <property type="component" value="Chromosome I"/>
</dbReference>
<dbReference type="GO" id="GO:0004665">
    <property type="term" value="F:prephenate dehydrogenase (NADP+) activity"/>
    <property type="evidence" value="ECO:0007669"/>
    <property type="project" value="InterPro"/>
</dbReference>
<feature type="domain" description="Prephenate/arogenate dehydrogenase" evidence="3">
    <location>
        <begin position="11"/>
        <end position="292"/>
    </location>
</feature>
<dbReference type="AlphaFoldDB" id="A0A0S4PTT7"/>
<dbReference type="InterPro" id="IPR046825">
    <property type="entry name" value="PDH_C"/>
</dbReference>
<name>A0A0S4PTT7_9HELI</name>
<dbReference type="PATRIC" id="fig|76936.10.peg.187"/>
<keyword evidence="2" id="KW-0472">Membrane</keyword>
<keyword evidence="1" id="KW-0560">Oxidoreductase</keyword>
<protein>
    <submittedName>
        <fullName evidence="4">Prephenate and/or arogenate dehydrogenase</fullName>
    </submittedName>
</protein>
<dbReference type="InterPro" id="IPR036291">
    <property type="entry name" value="NAD(P)-bd_dom_sf"/>
</dbReference>
<proteinExistence type="predicted"/>
<dbReference type="GO" id="GO:0006571">
    <property type="term" value="P:tyrosine biosynthetic process"/>
    <property type="evidence" value="ECO:0007669"/>
    <property type="project" value="InterPro"/>
</dbReference>
<evidence type="ECO:0000256" key="2">
    <source>
        <dbReference type="SAM" id="Phobius"/>
    </source>
</evidence>
<dbReference type="PANTHER" id="PTHR21363">
    <property type="entry name" value="PREPHENATE DEHYDROGENASE"/>
    <property type="match status" value="1"/>
</dbReference>
<dbReference type="NCBIfam" id="NF006307">
    <property type="entry name" value="PRK08507.1"/>
    <property type="match status" value="1"/>
</dbReference>
<dbReference type="InterPro" id="IPR046826">
    <property type="entry name" value="PDH_N"/>
</dbReference>
<evidence type="ECO:0000313" key="5">
    <source>
        <dbReference type="Proteomes" id="UP000064525"/>
    </source>
</evidence>
<evidence type="ECO:0000259" key="3">
    <source>
        <dbReference type="PROSITE" id="PS51176"/>
    </source>
</evidence>
<keyword evidence="2" id="KW-1133">Transmembrane helix</keyword>
<dbReference type="InterPro" id="IPR003099">
    <property type="entry name" value="Prephen_DH"/>
</dbReference>
<gene>
    <name evidence="4" type="ORF">BN2458_PEG0192</name>
</gene>
<reference evidence="5" key="1">
    <citation type="submission" date="2015-11" db="EMBL/GenBank/DDBJ databases">
        <authorList>
            <person name="Anvar S.Y."/>
        </authorList>
    </citation>
    <scope>NUCLEOTIDE SEQUENCE [LARGE SCALE GENOMIC DNA]</scope>
</reference>
<feature type="transmembrane region" description="Helical" evidence="2">
    <location>
        <begin position="12"/>
        <end position="32"/>
    </location>
</feature>